<dbReference type="Pfam" id="PF04082">
    <property type="entry name" value="Fungal_trans"/>
    <property type="match status" value="1"/>
</dbReference>
<name>A0A0D2FIA9_9EURO</name>
<protein>
    <recommendedName>
        <fullName evidence="8">Zn(2)-C6 fungal-type domain-containing protein</fullName>
    </recommendedName>
</protein>
<evidence type="ECO:0000256" key="1">
    <source>
        <dbReference type="ARBA" id="ARBA00022723"/>
    </source>
</evidence>
<dbReference type="Proteomes" id="UP000054266">
    <property type="component" value="Unassembled WGS sequence"/>
</dbReference>
<organism evidence="9 10">
    <name type="scientific">Phialophora macrospora</name>
    <dbReference type="NCBI Taxonomy" id="1851006"/>
    <lineage>
        <taxon>Eukaryota</taxon>
        <taxon>Fungi</taxon>
        <taxon>Dikarya</taxon>
        <taxon>Ascomycota</taxon>
        <taxon>Pezizomycotina</taxon>
        <taxon>Eurotiomycetes</taxon>
        <taxon>Chaetothyriomycetidae</taxon>
        <taxon>Chaetothyriales</taxon>
        <taxon>Herpotrichiellaceae</taxon>
        <taxon>Phialophora</taxon>
    </lineage>
</organism>
<feature type="compositionally biased region" description="Basic residues" evidence="7">
    <location>
        <begin position="677"/>
        <end position="686"/>
    </location>
</feature>
<dbReference type="PROSITE" id="PS50048">
    <property type="entry name" value="ZN2_CY6_FUNGAL_2"/>
    <property type="match status" value="1"/>
</dbReference>
<evidence type="ECO:0000256" key="3">
    <source>
        <dbReference type="ARBA" id="ARBA00023125"/>
    </source>
</evidence>
<feature type="region of interest" description="Disordered" evidence="7">
    <location>
        <begin position="677"/>
        <end position="715"/>
    </location>
</feature>
<dbReference type="GO" id="GO:0003677">
    <property type="term" value="F:DNA binding"/>
    <property type="evidence" value="ECO:0007669"/>
    <property type="project" value="UniProtKB-KW"/>
</dbReference>
<sequence>MMSESLSSKESPPGRWASAQDLDRASHPSSASAQHLGPGLFPAEPAVMPSYYSPHDIGPLSPNEGVSRLGENLRPSSGAQSTPSPSQISVMMHNPKRAYRQRRKDPSCDACRERKVKCDATETASCTECSSRNVRCQFTKDTNRRMSSIKQVQDLERQLLEARQQLERFHAVEHQPDLSADGRPDSASSVYAEFPSIGKSPRRMLKARAPQDLTSARVQLNDVGRGLLKPPVTGVQLRSHIAHIRVSDLQGLPMRPAAERLLHYYHEYIHRLFPVLYWPKFQRNFAIAVEQGSAQSLPTDWVATLYAVLACGALATHDRARLPEAQDYLTRAISTINFWEDDVSTNQAIVAFLASIALIEMNRKSASWIWLGSAIRIVQDLGLHVQGGQWSPVEGEMRKRIWYSFYVWDRLLALELGKPMLINDDECDTEYPQVLDEERLMADDVHTPLPPTLLLANIHIARLMAPLAKTFRSLCITSEALTKFETHLGECLHLFPRPLQLSSTAGLDPCIMAPLISFQNTRILLHRHNLSPSCSPEQRVHAIEQCLHASRDTATAVSRCMLPHVQSHEWEQRFILAASTMLCTHLWRCMLFLLFRQVWDAFFLLLRAAATINDARSINICCGRHLSFFLRCLVERMEKASSIDFDQDEELLVYLSADLQASTNSWVWGNAETGTHLSRRQKHGRPRNTATTSSEQHETAQGGSAGGKSPSWDNMLSEEEKHDWGGWQHVENSARYLQQLTAERQRYPQNHIQQQHALSSSRSPLQANGPAPGIAGPTLAPITIPNPNEPPGTNRARMTIANII</sequence>
<proteinExistence type="predicted"/>
<feature type="compositionally biased region" description="Basic residues" evidence="7">
    <location>
        <begin position="94"/>
        <end position="103"/>
    </location>
</feature>
<dbReference type="GO" id="GO:0000981">
    <property type="term" value="F:DNA-binding transcription factor activity, RNA polymerase II-specific"/>
    <property type="evidence" value="ECO:0007669"/>
    <property type="project" value="InterPro"/>
</dbReference>
<feature type="compositionally biased region" description="Polar residues" evidence="7">
    <location>
        <begin position="1"/>
        <end position="10"/>
    </location>
</feature>
<evidence type="ECO:0000313" key="9">
    <source>
        <dbReference type="EMBL" id="KIW66465.1"/>
    </source>
</evidence>
<reference evidence="9 10" key="1">
    <citation type="submission" date="2015-01" db="EMBL/GenBank/DDBJ databases">
        <title>The Genome Sequence of Capronia semiimmersa CBS27337.</title>
        <authorList>
            <consortium name="The Broad Institute Genomics Platform"/>
            <person name="Cuomo C."/>
            <person name="de Hoog S."/>
            <person name="Gorbushina A."/>
            <person name="Stielow B."/>
            <person name="Teixiera M."/>
            <person name="Abouelleil A."/>
            <person name="Chapman S.B."/>
            <person name="Priest M."/>
            <person name="Young S.K."/>
            <person name="Wortman J."/>
            <person name="Nusbaum C."/>
            <person name="Birren B."/>
        </authorList>
    </citation>
    <scope>NUCLEOTIDE SEQUENCE [LARGE SCALE GENOMIC DNA]</scope>
    <source>
        <strain evidence="9 10">CBS 27337</strain>
    </source>
</reference>
<dbReference type="PANTHER" id="PTHR46910:SF1">
    <property type="entry name" value="MISCELLANEOUS ZN(II)2CYS6 TRANSCRIPTION FACTOR (EUROFUNG)-RELATED"/>
    <property type="match status" value="1"/>
</dbReference>
<keyword evidence="10" id="KW-1185">Reference proteome</keyword>
<dbReference type="InterPro" id="IPR050987">
    <property type="entry name" value="AtrR-like"/>
</dbReference>
<evidence type="ECO:0000256" key="7">
    <source>
        <dbReference type="SAM" id="MobiDB-lite"/>
    </source>
</evidence>
<dbReference type="GO" id="GO:0008270">
    <property type="term" value="F:zinc ion binding"/>
    <property type="evidence" value="ECO:0007669"/>
    <property type="project" value="InterPro"/>
</dbReference>
<dbReference type="STRING" id="5601.A0A0D2FIA9"/>
<accession>A0A0D2FIA9</accession>
<feature type="compositionally biased region" description="Polar residues" evidence="7">
    <location>
        <begin position="688"/>
        <end position="702"/>
    </location>
</feature>
<feature type="region of interest" description="Disordered" evidence="7">
    <location>
        <begin position="1"/>
        <end position="105"/>
    </location>
</feature>
<dbReference type="AlphaFoldDB" id="A0A0D2FIA9"/>
<dbReference type="CDD" id="cd00067">
    <property type="entry name" value="GAL4"/>
    <property type="match status" value="1"/>
</dbReference>
<feature type="coiled-coil region" evidence="6">
    <location>
        <begin position="145"/>
        <end position="172"/>
    </location>
</feature>
<dbReference type="PANTHER" id="PTHR46910">
    <property type="entry name" value="TRANSCRIPTION FACTOR PDR1"/>
    <property type="match status" value="1"/>
</dbReference>
<evidence type="ECO:0000256" key="5">
    <source>
        <dbReference type="ARBA" id="ARBA00023242"/>
    </source>
</evidence>
<evidence type="ECO:0000256" key="4">
    <source>
        <dbReference type="ARBA" id="ARBA00023163"/>
    </source>
</evidence>
<feature type="compositionally biased region" description="Polar residues" evidence="7">
    <location>
        <begin position="749"/>
        <end position="766"/>
    </location>
</feature>
<keyword evidence="4" id="KW-0804">Transcription</keyword>
<feature type="domain" description="Zn(2)-C6 fungal-type" evidence="8">
    <location>
        <begin position="107"/>
        <end position="138"/>
    </location>
</feature>
<keyword evidence="2" id="KW-0805">Transcription regulation</keyword>
<dbReference type="GO" id="GO:0006351">
    <property type="term" value="P:DNA-templated transcription"/>
    <property type="evidence" value="ECO:0007669"/>
    <property type="project" value="InterPro"/>
</dbReference>
<evidence type="ECO:0000313" key="10">
    <source>
        <dbReference type="Proteomes" id="UP000054266"/>
    </source>
</evidence>
<keyword evidence="5" id="KW-0539">Nucleus</keyword>
<feature type="compositionally biased region" description="Polar residues" evidence="7">
    <location>
        <begin position="74"/>
        <end position="89"/>
    </location>
</feature>
<dbReference type="SMART" id="SM00906">
    <property type="entry name" value="Fungal_trans"/>
    <property type="match status" value="1"/>
</dbReference>
<dbReference type="CDD" id="cd12148">
    <property type="entry name" value="fungal_TF_MHR"/>
    <property type="match status" value="1"/>
</dbReference>
<dbReference type="InterPro" id="IPR001138">
    <property type="entry name" value="Zn2Cys6_DnaBD"/>
</dbReference>
<evidence type="ECO:0000259" key="8">
    <source>
        <dbReference type="PROSITE" id="PS50048"/>
    </source>
</evidence>
<gene>
    <name evidence="9" type="ORF">PV04_05800</name>
</gene>
<feature type="region of interest" description="Disordered" evidence="7">
    <location>
        <begin position="749"/>
        <end position="794"/>
    </location>
</feature>
<dbReference type="SUPFAM" id="SSF57701">
    <property type="entry name" value="Zn2/Cys6 DNA-binding domain"/>
    <property type="match status" value="1"/>
</dbReference>
<dbReference type="EMBL" id="KN846959">
    <property type="protein sequence ID" value="KIW66465.1"/>
    <property type="molecule type" value="Genomic_DNA"/>
</dbReference>
<dbReference type="PROSITE" id="PS00463">
    <property type="entry name" value="ZN2_CY6_FUNGAL_1"/>
    <property type="match status" value="1"/>
</dbReference>
<dbReference type="InterPro" id="IPR036864">
    <property type="entry name" value="Zn2-C6_fun-type_DNA-bd_sf"/>
</dbReference>
<keyword evidence="1" id="KW-0479">Metal-binding</keyword>
<dbReference type="SMART" id="SM00066">
    <property type="entry name" value="GAL4"/>
    <property type="match status" value="1"/>
</dbReference>
<dbReference type="InterPro" id="IPR007219">
    <property type="entry name" value="XnlR_reg_dom"/>
</dbReference>
<dbReference type="HOGENOM" id="CLU_007604_0_0_1"/>
<evidence type="ECO:0000256" key="2">
    <source>
        <dbReference type="ARBA" id="ARBA00023015"/>
    </source>
</evidence>
<evidence type="ECO:0000256" key="6">
    <source>
        <dbReference type="SAM" id="Coils"/>
    </source>
</evidence>
<keyword evidence="6" id="KW-0175">Coiled coil</keyword>
<dbReference type="Pfam" id="PF00172">
    <property type="entry name" value="Zn_clus"/>
    <property type="match status" value="1"/>
</dbReference>
<keyword evidence="3" id="KW-0238">DNA-binding</keyword>
<dbReference type="Gene3D" id="4.10.240.10">
    <property type="entry name" value="Zn(2)-C6 fungal-type DNA-binding domain"/>
    <property type="match status" value="1"/>
</dbReference>